<dbReference type="GO" id="GO:0005737">
    <property type="term" value="C:cytoplasm"/>
    <property type="evidence" value="ECO:0007669"/>
    <property type="project" value="TreeGrafter"/>
</dbReference>
<keyword evidence="12" id="KW-0812">Transmembrane</keyword>
<dbReference type="Proteomes" id="UP000297703">
    <property type="component" value="Unassembled WGS sequence"/>
</dbReference>
<evidence type="ECO:0000256" key="10">
    <source>
        <dbReference type="PIRSR" id="PIRSR602401-1"/>
    </source>
</evidence>
<dbReference type="GO" id="GO:0020037">
    <property type="term" value="F:heme binding"/>
    <property type="evidence" value="ECO:0007669"/>
    <property type="project" value="InterPro"/>
</dbReference>
<dbReference type="InterPro" id="IPR017972">
    <property type="entry name" value="Cyt_P450_CS"/>
</dbReference>
<comment type="subcellular location">
    <subcellularLocation>
        <location evidence="2">Membrane</location>
    </subcellularLocation>
</comment>
<dbReference type="PRINTS" id="PR01686">
    <property type="entry name" value="EP450ICYP2D"/>
</dbReference>
<dbReference type="PROSITE" id="PS00086">
    <property type="entry name" value="CYTOCHROME_P450"/>
    <property type="match status" value="1"/>
</dbReference>
<comment type="caution">
    <text evidence="13">The sequence shown here is derived from an EMBL/GenBank/DDBJ whole genome shotgun (WGS) entry which is preliminary data.</text>
</comment>
<dbReference type="InterPro" id="IPR050182">
    <property type="entry name" value="Cytochrome_P450_fam2"/>
</dbReference>
<keyword evidence="12" id="KW-1133">Transmembrane helix</keyword>
<dbReference type="SUPFAM" id="SSF48264">
    <property type="entry name" value="Cytochrome P450"/>
    <property type="match status" value="1"/>
</dbReference>
<dbReference type="GO" id="GO:0016020">
    <property type="term" value="C:membrane"/>
    <property type="evidence" value="ECO:0007669"/>
    <property type="project" value="UniProtKB-SubCell"/>
</dbReference>
<evidence type="ECO:0000256" key="4">
    <source>
        <dbReference type="ARBA" id="ARBA00022617"/>
    </source>
</evidence>
<dbReference type="PRINTS" id="PR00385">
    <property type="entry name" value="P450"/>
</dbReference>
<dbReference type="GO" id="GO:0005506">
    <property type="term" value="F:iron ion binding"/>
    <property type="evidence" value="ECO:0007669"/>
    <property type="project" value="InterPro"/>
</dbReference>
<evidence type="ECO:0000256" key="2">
    <source>
        <dbReference type="ARBA" id="ARBA00004370"/>
    </source>
</evidence>
<dbReference type="STRING" id="55544.A0A4D9EAU8"/>
<keyword evidence="5 10" id="KW-0479">Metal-binding</keyword>
<keyword evidence="7 10" id="KW-0408">Iron</keyword>
<proteinExistence type="inferred from homology"/>
<reference evidence="13 14" key="2">
    <citation type="submission" date="2019-04" db="EMBL/GenBank/DDBJ databases">
        <title>The genome sequence of big-headed turtle.</title>
        <authorList>
            <person name="Gong S."/>
        </authorList>
    </citation>
    <scope>NUCLEOTIDE SEQUENCE [LARGE SCALE GENOMIC DNA]</scope>
    <source>
        <strain evidence="13">DO16091913</strain>
        <tissue evidence="13">Muscle</tissue>
    </source>
</reference>
<dbReference type="Pfam" id="PF00067">
    <property type="entry name" value="p450"/>
    <property type="match status" value="1"/>
</dbReference>
<dbReference type="InterPro" id="IPR002401">
    <property type="entry name" value="Cyt_P450_E_grp-I"/>
</dbReference>
<keyword evidence="14" id="KW-1185">Reference proteome</keyword>
<comment type="cofactor">
    <cofactor evidence="1 10">
        <name>heme</name>
        <dbReference type="ChEBI" id="CHEBI:30413"/>
    </cofactor>
</comment>
<evidence type="ECO:0000256" key="1">
    <source>
        <dbReference type="ARBA" id="ARBA00001971"/>
    </source>
</evidence>
<dbReference type="GO" id="GO:0019369">
    <property type="term" value="P:arachidonate metabolic process"/>
    <property type="evidence" value="ECO:0007669"/>
    <property type="project" value="TreeGrafter"/>
</dbReference>
<evidence type="ECO:0000256" key="12">
    <source>
        <dbReference type="SAM" id="Phobius"/>
    </source>
</evidence>
<protein>
    <submittedName>
        <fullName evidence="13">Kinetochore protein NDC80-like protein</fullName>
    </submittedName>
</protein>
<dbReference type="GO" id="GO:0006805">
    <property type="term" value="P:xenobiotic metabolic process"/>
    <property type="evidence" value="ECO:0007669"/>
    <property type="project" value="TreeGrafter"/>
</dbReference>
<dbReference type="Gene3D" id="1.10.630.10">
    <property type="entry name" value="Cytochrome P450"/>
    <property type="match status" value="1"/>
</dbReference>
<dbReference type="InterPro" id="IPR036396">
    <property type="entry name" value="Cyt_P450_sf"/>
</dbReference>
<keyword evidence="9 12" id="KW-0472">Membrane</keyword>
<comment type="similarity">
    <text evidence="3 11">Belongs to the cytochrome P450 family.</text>
</comment>
<dbReference type="AlphaFoldDB" id="A0A4D9EAU8"/>
<feature type="binding site" description="axial binding residue" evidence="10">
    <location>
        <position position="453"/>
    </location>
    <ligand>
        <name>heme</name>
        <dbReference type="ChEBI" id="CHEBI:30413"/>
    </ligand>
    <ligandPart>
        <name>Fe</name>
        <dbReference type="ChEBI" id="CHEBI:18248"/>
    </ligandPart>
</feature>
<gene>
    <name evidence="13" type="ORF">DR999_PMT09885</name>
</gene>
<organism evidence="13 14">
    <name type="scientific">Platysternon megacephalum</name>
    <name type="common">big-headed turtle</name>
    <dbReference type="NCBI Taxonomy" id="55544"/>
    <lineage>
        <taxon>Eukaryota</taxon>
        <taxon>Metazoa</taxon>
        <taxon>Chordata</taxon>
        <taxon>Craniata</taxon>
        <taxon>Vertebrata</taxon>
        <taxon>Euteleostomi</taxon>
        <taxon>Archelosauria</taxon>
        <taxon>Testudinata</taxon>
        <taxon>Testudines</taxon>
        <taxon>Cryptodira</taxon>
        <taxon>Durocryptodira</taxon>
        <taxon>Testudinoidea</taxon>
        <taxon>Platysternidae</taxon>
        <taxon>Platysternon</taxon>
    </lineage>
</organism>
<dbReference type="OrthoDB" id="3934656at2759"/>
<keyword evidence="4 10" id="KW-0349">Heme</keyword>
<feature type="transmembrane region" description="Helical" evidence="12">
    <location>
        <begin position="14"/>
        <end position="32"/>
    </location>
</feature>
<evidence type="ECO:0000256" key="5">
    <source>
        <dbReference type="ARBA" id="ARBA00022723"/>
    </source>
</evidence>
<keyword evidence="8 11" id="KW-0503">Monooxygenase</keyword>
<dbReference type="InterPro" id="IPR001128">
    <property type="entry name" value="Cyt_P450"/>
</dbReference>
<reference evidence="13 14" key="1">
    <citation type="submission" date="2019-04" db="EMBL/GenBank/DDBJ databases">
        <title>Draft genome of the big-headed turtle Platysternon megacephalum.</title>
        <authorList>
            <person name="Gong S."/>
        </authorList>
    </citation>
    <scope>NUCLEOTIDE SEQUENCE [LARGE SCALE GENOMIC DNA]</scope>
    <source>
        <strain evidence="13">DO16091913</strain>
        <tissue evidence="13">Muscle</tissue>
    </source>
</reference>
<accession>A0A4D9EAU8</accession>
<evidence type="ECO:0000256" key="3">
    <source>
        <dbReference type="ARBA" id="ARBA00010617"/>
    </source>
</evidence>
<dbReference type="InterPro" id="IPR008069">
    <property type="entry name" value="Cyt_P450_E_grp-I_CYP2D-like"/>
</dbReference>
<dbReference type="PANTHER" id="PTHR24300:SF1">
    <property type="entry name" value="CYTOCHROME P450 2D6-RELATED"/>
    <property type="match status" value="1"/>
</dbReference>
<sequence length="507" mass="58616">MELLSWLGSQLPSFWNSFTTLGLSFAVFILLFDYMKRRKRWSNYPPGPVSFPFVGNLLQVNFQCPRLALTEPSEKFGKIFSLQVGWKNVVVLNGLEAVKEALVQRSEDFADRPPFSLFDHMGYRKNCEGIMMARYGHGWKELRRFALSTLRNFGMGKKSLDQRVTEEAGCLCSAFSSKDGHPFNPRFLINSAVGNVMCSLTFGNRFEYNNEKFQRMLHLIEEAFNIGAGIMSQILDMMPWLLYIPGPHHNIFQPYTDSFDILREIVKEHKATRDPGFTRDFIDAFLEEIEKAKMDPESTFNEGNLIFTVFDLFGAATETTTVTLCWALLYMLRYPDVQRRVHEEIDTVIGRDRSPEIEDQVNLPYTNAVIYETQRYCDVVFAGVPRTTYRDTEVQGFFIPKGTTIVAVLSSVLKDEAVWEKPHEFYPEHFLDADGQFVKQEAFMPFSAGRRMCLGEQLARKELFLFFTTLLQHFTFHIPEDQPRPREDGHYILIHSPDSYKLCAIPR</sequence>
<evidence type="ECO:0000256" key="7">
    <source>
        <dbReference type="ARBA" id="ARBA00023004"/>
    </source>
</evidence>
<keyword evidence="6 11" id="KW-0560">Oxidoreductase</keyword>
<dbReference type="EMBL" id="QXTE01000087">
    <property type="protein sequence ID" value="TFK07206.1"/>
    <property type="molecule type" value="Genomic_DNA"/>
</dbReference>
<dbReference type="FunFam" id="1.10.630.10:FF:000004">
    <property type="entry name" value="cytochrome P450 2D15 isoform X1"/>
    <property type="match status" value="1"/>
</dbReference>
<dbReference type="GO" id="GO:0016712">
    <property type="term" value="F:oxidoreductase activity, acting on paired donors, with incorporation or reduction of molecular oxygen, reduced flavin or flavoprotein as one donor, and incorporation of one atom of oxygen"/>
    <property type="evidence" value="ECO:0007669"/>
    <property type="project" value="InterPro"/>
</dbReference>
<evidence type="ECO:0000313" key="14">
    <source>
        <dbReference type="Proteomes" id="UP000297703"/>
    </source>
</evidence>
<evidence type="ECO:0000256" key="8">
    <source>
        <dbReference type="ARBA" id="ARBA00023033"/>
    </source>
</evidence>
<evidence type="ECO:0000256" key="11">
    <source>
        <dbReference type="RuleBase" id="RU000461"/>
    </source>
</evidence>
<evidence type="ECO:0000256" key="9">
    <source>
        <dbReference type="ARBA" id="ARBA00023136"/>
    </source>
</evidence>
<dbReference type="PANTHER" id="PTHR24300">
    <property type="entry name" value="CYTOCHROME P450 508A4-RELATED"/>
    <property type="match status" value="1"/>
</dbReference>
<evidence type="ECO:0000256" key="6">
    <source>
        <dbReference type="ARBA" id="ARBA00023002"/>
    </source>
</evidence>
<dbReference type="PRINTS" id="PR00463">
    <property type="entry name" value="EP450I"/>
</dbReference>
<name>A0A4D9EAU8_9SAUR</name>
<evidence type="ECO:0000313" key="13">
    <source>
        <dbReference type="EMBL" id="TFK07206.1"/>
    </source>
</evidence>